<dbReference type="GeneID" id="37109117"/>
<evidence type="ECO:0000256" key="2">
    <source>
        <dbReference type="SAM" id="SignalP"/>
    </source>
</evidence>
<dbReference type="AlphaFoldDB" id="A0A317UXR4"/>
<accession>A0A317UXR4</accession>
<gene>
    <name evidence="3" type="ORF">BO94DRAFT_330848</name>
</gene>
<dbReference type="RefSeq" id="XP_025461770.1">
    <property type="nucleotide sequence ID" value="XM_025606974.1"/>
</dbReference>
<name>A0A317UXR4_9EURO</name>
<feature type="signal peptide" evidence="2">
    <location>
        <begin position="1"/>
        <end position="20"/>
    </location>
</feature>
<keyword evidence="1" id="KW-0812">Transmembrane</keyword>
<evidence type="ECO:0000256" key="1">
    <source>
        <dbReference type="SAM" id="Phobius"/>
    </source>
</evidence>
<protein>
    <recommendedName>
        <fullName evidence="5">Secreted protein</fullName>
    </recommendedName>
</protein>
<evidence type="ECO:0000313" key="3">
    <source>
        <dbReference type="EMBL" id="PWY66834.1"/>
    </source>
</evidence>
<keyword evidence="4" id="KW-1185">Reference proteome</keyword>
<keyword evidence="1" id="KW-1133">Transmembrane helix</keyword>
<feature type="transmembrane region" description="Helical" evidence="1">
    <location>
        <begin position="57"/>
        <end position="80"/>
    </location>
</feature>
<sequence>MCIPSCCLSVFVLGTPLVQITQFLCRPSGLDSCPGAKCSMRIPIHAHDLEYNINECFYSYGCYVQFILLGLLIHVSFYPYSLYE</sequence>
<evidence type="ECO:0000313" key="4">
    <source>
        <dbReference type="Proteomes" id="UP000246702"/>
    </source>
</evidence>
<reference evidence="3 4" key="1">
    <citation type="submission" date="2016-12" db="EMBL/GenBank/DDBJ databases">
        <title>The genomes of Aspergillus section Nigri reveals drivers in fungal speciation.</title>
        <authorList>
            <consortium name="DOE Joint Genome Institute"/>
            <person name="Vesth T.C."/>
            <person name="Nybo J."/>
            <person name="Theobald S."/>
            <person name="Brandl J."/>
            <person name="Frisvad J.C."/>
            <person name="Nielsen K.F."/>
            <person name="Lyhne E.K."/>
            <person name="Kogle M.E."/>
            <person name="Kuo A."/>
            <person name="Riley R."/>
            <person name="Clum A."/>
            <person name="Nolan M."/>
            <person name="Lipzen A."/>
            <person name="Salamov A."/>
            <person name="Henrissat B."/>
            <person name="Wiebenga A."/>
            <person name="De Vries R.P."/>
            <person name="Grigoriev I.V."/>
            <person name="Mortensen U.H."/>
            <person name="Andersen M.R."/>
            <person name="Baker S.E."/>
        </authorList>
    </citation>
    <scope>NUCLEOTIDE SEQUENCE [LARGE SCALE GENOMIC DNA]</scope>
    <source>
        <strain evidence="3 4">CBS 115572</strain>
    </source>
</reference>
<keyword evidence="2" id="KW-0732">Signal</keyword>
<dbReference type="Proteomes" id="UP000246702">
    <property type="component" value="Unassembled WGS sequence"/>
</dbReference>
<evidence type="ECO:0008006" key="5">
    <source>
        <dbReference type="Google" id="ProtNLM"/>
    </source>
</evidence>
<organism evidence="3 4">
    <name type="scientific">Aspergillus sclerotioniger CBS 115572</name>
    <dbReference type="NCBI Taxonomy" id="1450535"/>
    <lineage>
        <taxon>Eukaryota</taxon>
        <taxon>Fungi</taxon>
        <taxon>Dikarya</taxon>
        <taxon>Ascomycota</taxon>
        <taxon>Pezizomycotina</taxon>
        <taxon>Eurotiomycetes</taxon>
        <taxon>Eurotiomycetidae</taxon>
        <taxon>Eurotiales</taxon>
        <taxon>Aspergillaceae</taxon>
        <taxon>Aspergillus</taxon>
        <taxon>Aspergillus subgen. Circumdati</taxon>
    </lineage>
</organism>
<proteinExistence type="predicted"/>
<feature type="chain" id="PRO_5016347676" description="Secreted protein" evidence="2">
    <location>
        <begin position="21"/>
        <end position="84"/>
    </location>
</feature>
<keyword evidence="1" id="KW-0472">Membrane</keyword>
<dbReference type="EMBL" id="MSFK01000050">
    <property type="protein sequence ID" value="PWY66834.1"/>
    <property type="molecule type" value="Genomic_DNA"/>
</dbReference>
<comment type="caution">
    <text evidence="3">The sequence shown here is derived from an EMBL/GenBank/DDBJ whole genome shotgun (WGS) entry which is preliminary data.</text>
</comment>